<evidence type="ECO:0000256" key="1">
    <source>
        <dbReference type="HAMAP-Rule" id="MF_01866"/>
    </source>
</evidence>
<proteinExistence type="inferred from homology"/>
<dbReference type="Proteomes" id="UP000015462">
    <property type="component" value="Unassembled WGS sequence"/>
</dbReference>
<feature type="domain" description="YcgL" evidence="3">
    <location>
        <begin position="7"/>
        <end position="91"/>
    </location>
</feature>
<dbReference type="Pfam" id="PF05166">
    <property type="entry name" value="YcgL"/>
    <property type="match status" value="1"/>
</dbReference>
<dbReference type="InterPro" id="IPR038068">
    <property type="entry name" value="YcgL-like_sf"/>
</dbReference>
<comment type="caution">
    <text evidence="4">The sequence shown here is derived from an EMBL/GenBank/DDBJ whole genome shotgun (WGS) entry which is preliminary data.</text>
</comment>
<reference evidence="4 5" key="1">
    <citation type="journal article" date="2013" name="Genome Announc.">
        <title>Genome Sequence of the Pyrene- and Fluoranthene-Degrading Bacterium Cycloclasticus sp. Strain PY97M.</title>
        <authorList>
            <person name="Cui Z."/>
            <person name="Xu G."/>
            <person name="Li Q."/>
            <person name="Gao W."/>
            <person name="Zheng L."/>
        </authorList>
    </citation>
    <scope>NUCLEOTIDE SEQUENCE [LARGE SCALE GENOMIC DNA]</scope>
    <source>
        <strain evidence="4 5">PY97M</strain>
    </source>
</reference>
<gene>
    <name evidence="4" type="ORF">L196_09604</name>
</gene>
<feature type="region of interest" description="Disordered" evidence="2">
    <location>
        <begin position="77"/>
        <end position="98"/>
    </location>
</feature>
<name>A0AB33Z024_9GAMM</name>
<evidence type="ECO:0000313" key="4">
    <source>
        <dbReference type="EMBL" id="EPD12543.1"/>
    </source>
</evidence>
<dbReference type="AlphaFoldDB" id="A0AB33Z024"/>
<organism evidence="4 5">
    <name type="scientific">Cycloclasticus pugetii</name>
    <dbReference type="NCBI Taxonomy" id="34068"/>
    <lineage>
        <taxon>Bacteria</taxon>
        <taxon>Pseudomonadati</taxon>
        <taxon>Pseudomonadota</taxon>
        <taxon>Gammaproteobacteria</taxon>
        <taxon>Thiotrichales</taxon>
        <taxon>Piscirickettsiaceae</taxon>
        <taxon>Cycloclasticus</taxon>
    </lineage>
</organism>
<dbReference type="PANTHER" id="PTHR38109:SF1">
    <property type="entry name" value="PROTEIN YCGL"/>
    <property type="match status" value="1"/>
</dbReference>
<dbReference type="RefSeq" id="WP_015006959.1">
    <property type="nucleotide sequence ID" value="NZ_FQZJ01000001.1"/>
</dbReference>
<dbReference type="HAMAP" id="MF_01866">
    <property type="entry name" value="UPF0745"/>
    <property type="match status" value="1"/>
</dbReference>
<dbReference type="PROSITE" id="PS51648">
    <property type="entry name" value="YCGL"/>
    <property type="match status" value="1"/>
</dbReference>
<evidence type="ECO:0000259" key="3">
    <source>
        <dbReference type="PROSITE" id="PS51648"/>
    </source>
</evidence>
<dbReference type="PANTHER" id="PTHR38109">
    <property type="entry name" value="PROTEIN YCGL"/>
    <property type="match status" value="1"/>
</dbReference>
<keyword evidence="5" id="KW-1185">Reference proteome</keyword>
<protein>
    <recommendedName>
        <fullName evidence="1">YcgL domain-containing protein L196_09604</fullName>
    </recommendedName>
</protein>
<dbReference type="EMBL" id="ASHL01000009">
    <property type="protein sequence ID" value="EPD12543.1"/>
    <property type="molecule type" value="Genomic_DNA"/>
</dbReference>
<accession>A0AB33Z024</accession>
<dbReference type="SUPFAM" id="SSF160191">
    <property type="entry name" value="YcgL-like"/>
    <property type="match status" value="1"/>
</dbReference>
<dbReference type="InterPro" id="IPR027354">
    <property type="entry name" value="YcgL_dom"/>
</dbReference>
<dbReference type="Gene3D" id="3.10.510.20">
    <property type="entry name" value="YcgL domain"/>
    <property type="match status" value="1"/>
</dbReference>
<sequence>MSRVKEISCAIYKTAKRDGLYLYVKEQDDFSDVPVEVMQQFPVPEHVFDLELSAERSLAREDVLVVMKNLETQGFHLQMPPKNEDPIDTITLPDSLHG</sequence>
<evidence type="ECO:0000256" key="2">
    <source>
        <dbReference type="SAM" id="MobiDB-lite"/>
    </source>
</evidence>
<evidence type="ECO:0000313" key="5">
    <source>
        <dbReference type="Proteomes" id="UP000015462"/>
    </source>
</evidence>